<dbReference type="SUPFAM" id="SSF81383">
    <property type="entry name" value="F-box domain"/>
    <property type="match status" value="1"/>
</dbReference>
<sequence>MTWPIYGAAAFVDPEANIMKQSRKESGQEVPEECLAKVIGLTSPADACRATAVSAAFQSAADSDAVWERFLPLDCDAVLERAVHLVDSSSKKELFMDLSDDHVLLDGGKRSFGLHRSSGAKCYMLSVSEMGIAWVTADLYWIKRSDPDSRFSKVAELMSVCWFSISDRISSKELSPGTQYAAYLVYKLTQDASGLSSPRQISFIEVGGQLVGSIHPASLHPCDRCSCATRDGESSSSSTTSTTNVAAVQVHEHMKDEGGLIVRYPRQRVDGWLEFEIGDFHTGDEAAAAVDVLMVLQELEELQWKKGLIIEGIEIRPRN</sequence>
<keyword evidence="2" id="KW-1185">Reference proteome</keyword>
<dbReference type="CDD" id="cd22162">
    <property type="entry name" value="F-box_AtSKIP3-like"/>
    <property type="match status" value="1"/>
</dbReference>
<protein>
    <recommendedName>
        <fullName evidence="3">F-box domain-containing protein</fullName>
    </recommendedName>
</protein>
<dbReference type="Proteomes" id="UP000324705">
    <property type="component" value="Chromosome 5B"/>
</dbReference>
<proteinExistence type="predicted"/>
<dbReference type="Gramene" id="TRITD5Bv1G251120.1">
    <property type="protein sequence ID" value="TRITD5Bv1G251120.1"/>
    <property type="gene ID" value="TRITD5Bv1G251120"/>
</dbReference>
<evidence type="ECO:0000313" key="2">
    <source>
        <dbReference type="Proteomes" id="UP000324705"/>
    </source>
</evidence>
<evidence type="ECO:0008006" key="3">
    <source>
        <dbReference type="Google" id="ProtNLM"/>
    </source>
</evidence>
<dbReference type="AlphaFoldDB" id="A0A9R1AUG2"/>
<dbReference type="Pfam" id="PF14299">
    <property type="entry name" value="PP2"/>
    <property type="match status" value="1"/>
</dbReference>
<dbReference type="InterPro" id="IPR036047">
    <property type="entry name" value="F-box-like_dom_sf"/>
</dbReference>
<dbReference type="EMBL" id="LT934120">
    <property type="protein sequence ID" value="VAI40659.1"/>
    <property type="molecule type" value="Genomic_DNA"/>
</dbReference>
<reference evidence="1 2" key="1">
    <citation type="submission" date="2017-09" db="EMBL/GenBank/DDBJ databases">
        <authorList>
            <consortium name="International Durum Wheat Genome Sequencing Consortium (IDWGSC)"/>
            <person name="Milanesi L."/>
        </authorList>
    </citation>
    <scope>NUCLEOTIDE SEQUENCE [LARGE SCALE GENOMIC DNA]</scope>
    <source>
        <strain evidence="2">cv. Svevo</strain>
    </source>
</reference>
<gene>
    <name evidence="1" type="ORF">TRITD_5Bv1G251120</name>
</gene>
<dbReference type="PANTHER" id="PTHR32278:SF78">
    <property type="entry name" value="F-BOX DOMAIN-CONTAINING PROTEIN"/>
    <property type="match status" value="1"/>
</dbReference>
<evidence type="ECO:0000313" key="1">
    <source>
        <dbReference type="EMBL" id="VAI40659.1"/>
    </source>
</evidence>
<accession>A0A9R1AUG2</accession>
<name>A0A9R1AUG2_TRITD</name>
<dbReference type="OMA" id="HIAWEND"/>
<dbReference type="PANTHER" id="PTHR32278">
    <property type="entry name" value="F-BOX DOMAIN-CONTAINING PROTEIN"/>
    <property type="match status" value="1"/>
</dbReference>
<organism evidence="1 2">
    <name type="scientific">Triticum turgidum subsp. durum</name>
    <name type="common">Durum wheat</name>
    <name type="synonym">Triticum durum</name>
    <dbReference type="NCBI Taxonomy" id="4567"/>
    <lineage>
        <taxon>Eukaryota</taxon>
        <taxon>Viridiplantae</taxon>
        <taxon>Streptophyta</taxon>
        <taxon>Embryophyta</taxon>
        <taxon>Tracheophyta</taxon>
        <taxon>Spermatophyta</taxon>
        <taxon>Magnoliopsida</taxon>
        <taxon>Liliopsida</taxon>
        <taxon>Poales</taxon>
        <taxon>Poaceae</taxon>
        <taxon>BOP clade</taxon>
        <taxon>Pooideae</taxon>
        <taxon>Triticodae</taxon>
        <taxon>Triticeae</taxon>
        <taxon>Triticinae</taxon>
        <taxon>Triticum</taxon>
    </lineage>
</organism>
<dbReference type="InterPro" id="IPR025886">
    <property type="entry name" value="PP2-like"/>
</dbReference>